<keyword evidence="2 4" id="KW-0479">Metal-binding</keyword>
<comment type="function">
    <text evidence="4">Involved in iron-sulfur (Fe-S) cluster assembly. May act as a regulator of Fe-S biogenesis.</text>
</comment>
<dbReference type="PROSITE" id="PS01344">
    <property type="entry name" value="FRATAXIN_1"/>
    <property type="match status" value="1"/>
</dbReference>
<dbReference type="Proteomes" id="UP000237839">
    <property type="component" value="Unassembled WGS sequence"/>
</dbReference>
<comment type="caution">
    <text evidence="5">The sequence shown here is derived from an EMBL/GenBank/DDBJ whole genome shotgun (WGS) entry which is preliminary data.</text>
</comment>
<dbReference type="GO" id="GO:0016226">
    <property type="term" value="P:iron-sulfur cluster assembly"/>
    <property type="evidence" value="ECO:0007669"/>
    <property type="project" value="UniProtKB-UniRule"/>
</dbReference>
<dbReference type="SUPFAM" id="SSF55387">
    <property type="entry name" value="Frataxin/Nqo15-like"/>
    <property type="match status" value="1"/>
</dbReference>
<dbReference type="GO" id="GO:0008199">
    <property type="term" value="F:ferric iron binding"/>
    <property type="evidence" value="ECO:0007669"/>
    <property type="project" value="InterPro"/>
</dbReference>
<dbReference type="HAMAP" id="MF_00142">
    <property type="entry name" value="CyaY"/>
    <property type="match status" value="1"/>
</dbReference>
<protein>
    <recommendedName>
        <fullName evidence="4">Iron-sulfur cluster assembly protein CyaY</fullName>
    </recommendedName>
</protein>
<dbReference type="EMBL" id="PUGF01000002">
    <property type="protein sequence ID" value="PRC94775.1"/>
    <property type="molecule type" value="Genomic_DNA"/>
</dbReference>
<keyword evidence="6" id="KW-1185">Reference proteome</keyword>
<reference evidence="5 6" key="1">
    <citation type="submission" date="2018-02" db="EMBL/GenBank/DDBJ databases">
        <title>Solimicrobium silvestre gen. nov., sp. nov., isolated from alpine forest soil.</title>
        <authorList>
            <person name="Margesin R."/>
            <person name="Albuquerque L."/>
            <person name="Zhang D.-C."/>
            <person name="Froufe H.J.C."/>
            <person name="Severino R."/>
            <person name="Roxo I."/>
            <person name="Egas C."/>
            <person name="Da Costa M.S."/>
        </authorList>
    </citation>
    <scope>NUCLEOTIDE SEQUENCE [LARGE SCALE GENOMIC DNA]</scope>
    <source>
        <strain evidence="5 6">S20-91</strain>
    </source>
</reference>
<dbReference type="NCBIfam" id="TIGR03421">
    <property type="entry name" value="FeS_CyaY"/>
    <property type="match status" value="1"/>
</dbReference>
<organism evidence="5 6">
    <name type="scientific">Solimicrobium silvestre</name>
    <dbReference type="NCBI Taxonomy" id="2099400"/>
    <lineage>
        <taxon>Bacteria</taxon>
        <taxon>Pseudomonadati</taxon>
        <taxon>Pseudomonadota</taxon>
        <taxon>Betaproteobacteria</taxon>
        <taxon>Burkholderiales</taxon>
        <taxon>Oxalobacteraceae</taxon>
        <taxon>Solimicrobium</taxon>
    </lineage>
</organism>
<dbReference type="InterPro" id="IPR047584">
    <property type="entry name" value="CyaY"/>
</dbReference>
<sequence>MTETEFLSLIDATLSQIEDVFEGAGQRGDIDVECSRNGSLLDIEFLHNKSKIIINSQAALSELWVAAKSGGFHYKHDGRQWLNTRDGSELMAVLAGIALEQGGLVIDLG</sequence>
<dbReference type="RefSeq" id="WP_105530471.1">
    <property type="nucleotide sequence ID" value="NZ_PUGF01000002.1"/>
</dbReference>
<name>A0A2S9H462_9BURK</name>
<gene>
    <name evidence="4" type="primary">cyaY</name>
    <name evidence="5" type="ORF">S2091_0778</name>
</gene>
<evidence type="ECO:0000313" key="5">
    <source>
        <dbReference type="EMBL" id="PRC94775.1"/>
    </source>
</evidence>
<dbReference type="AlphaFoldDB" id="A0A2S9H462"/>
<keyword evidence="3 4" id="KW-0408">Iron</keyword>
<accession>A0A2S9H462</accession>
<dbReference type="InterPro" id="IPR020895">
    <property type="entry name" value="Frataxin_CS"/>
</dbReference>
<proteinExistence type="inferred from homology"/>
<evidence type="ECO:0000256" key="3">
    <source>
        <dbReference type="ARBA" id="ARBA00023004"/>
    </source>
</evidence>
<evidence type="ECO:0000256" key="4">
    <source>
        <dbReference type="HAMAP-Rule" id="MF_00142"/>
    </source>
</evidence>
<evidence type="ECO:0000256" key="1">
    <source>
        <dbReference type="ARBA" id="ARBA00008183"/>
    </source>
</evidence>
<dbReference type="OrthoDB" id="285675at2"/>
<dbReference type="SMART" id="SM01219">
    <property type="entry name" value="Frataxin_Cyay"/>
    <property type="match status" value="1"/>
</dbReference>
<dbReference type="GO" id="GO:0005737">
    <property type="term" value="C:cytoplasm"/>
    <property type="evidence" value="ECO:0007669"/>
    <property type="project" value="UniProtKB-ARBA"/>
</dbReference>
<evidence type="ECO:0000313" key="6">
    <source>
        <dbReference type="Proteomes" id="UP000237839"/>
    </source>
</evidence>
<dbReference type="PROSITE" id="PS50810">
    <property type="entry name" value="FRATAXIN_2"/>
    <property type="match status" value="1"/>
</dbReference>
<comment type="similarity">
    <text evidence="1 4">Belongs to the frataxin family.</text>
</comment>
<dbReference type="InterPro" id="IPR036524">
    <property type="entry name" value="Frataxin/CyaY_sf"/>
</dbReference>
<dbReference type="Gene3D" id="3.30.920.10">
    <property type="entry name" value="Frataxin/CyaY"/>
    <property type="match status" value="1"/>
</dbReference>
<dbReference type="Pfam" id="PF01491">
    <property type="entry name" value="Frataxin_Cyay"/>
    <property type="match status" value="1"/>
</dbReference>
<dbReference type="InterPro" id="IPR002908">
    <property type="entry name" value="Frataxin/CyaY"/>
</dbReference>
<evidence type="ECO:0000256" key="2">
    <source>
        <dbReference type="ARBA" id="ARBA00022723"/>
    </source>
</evidence>